<reference evidence="1 2" key="1">
    <citation type="journal article" date="2014" name="PLoS Genet.">
        <title>Phylogenetically driven sequencing of extremely halophilic archaea reveals strategies for static and dynamic osmo-response.</title>
        <authorList>
            <person name="Becker E.A."/>
            <person name="Seitzer P.M."/>
            <person name="Tritt A."/>
            <person name="Larsen D."/>
            <person name="Krusor M."/>
            <person name="Yao A.I."/>
            <person name="Wu D."/>
            <person name="Madern D."/>
            <person name="Eisen J.A."/>
            <person name="Darling A.E."/>
            <person name="Facciotti M.T."/>
        </authorList>
    </citation>
    <scope>NUCLEOTIDE SEQUENCE [LARGE SCALE GENOMIC DNA]</scope>
    <source>
        <strain evidence="1 2">DSM 10284</strain>
    </source>
</reference>
<keyword evidence="2" id="KW-1185">Reference proteome</keyword>
<accession>M0E8M6</accession>
<dbReference type="PATRIC" id="fig|1227466.3.peg.3308"/>
<evidence type="ECO:0000313" key="1">
    <source>
        <dbReference type="EMBL" id="ELZ43373.1"/>
    </source>
</evidence>
<dbReference type="EMBL" id="AOJL01000062">
    <property type="protein sequence ID" value="ELZ43373.1"/>
    <property type="molecule type" value="Genomic_DNA"/>
</dbReference>
<organism evidence="1 2">
    <name type="scientific">Halorubrum coriense DSM 10284</name>
    <dbReference type="NCBI Taxonomy" id="1227466"/>
    <lineage>
        <taxon>Archaea</taxon>
        <taxon>Methanobacteriati</taxon>
        <taxon>Methanobacteriota</taxon>
        <taxon>Stenosarchaea group</taxon>
        <taxon>Halobacteria</taxon>
        <taxon>Halobacteriales</taxon>
        <taxon>Haloferacaceae</taxon>
        <taxon>Halorubrum</taxon>
    </lineage>
</organism>
<dbReference type="Proteomes" id="UP000011509">
    <property type="component" value="Unassembled WGS sequence"/>
</dbReference>
<proteinExistence type="predicted"/>
<sequence>MSRLSDDRADHEHEAIEAFLRSHFPSTYFENQSDLSEYDGSDEEISDAEHTIIEALVSEAETQFKSSKGTLGLAIDFVVLAEELAEHDDWLAGYDPDITVDDILDRYESTAKSSLTLKRGSTREGIRTFHNELIELFREDLNRTNFPSSPGHHTGEWERYDDMLELAFRLSRDGRFTAAQELFDLGLERLESSEYERRDPPFEEPFLKVLKDYTRKGPNEQGGSAYQALCYGYVKAEWPHLSLRASKVRTGSSRQQRYGDIDGYHGPDLMISVEVKDRVIDESNVRAELGTMMKVAQNTTAIAITICTKVGREARETLEAAGMKVAQNTTAIAITICTKVGREARETLEAAGVRVLDDEDLARRLHFWDYHKQNRALHGMVHFFANIEENPDGVQRLLRFVSSIDPDNRVLDHLADSDVQMGLDET</sequence>
<dbReference type="RefSeq" id="WP_006114860.1">
    <property type="nucleotide sequence ID" value="NZ_AOJL01000062.1"/>
</dbReference>
<dbReference type="AlphaFoldDB" id="M0E8M6"/>
<evidence type="ECO:0000313" key="2">
    <source>
        <dbReference type="Proteomes" id="UP000011509"/>
    </source>
</evidence>
<comment type="caution">
    <text evidence="1">The sequence shown here is derived from an EMBL/GenBank/DDBJ whole genome shotgun (WGS) entry which is preliminary data.</text>
</comment>
<name>M0E8M6_9EURY</name>
<protein>
    <submittedName>
        <fullName evidence="1">Uncharacterized protein</fullName>
    </submittedName>
</protein>
<gene>
    <name evidence="1" type="ORF">C464_16642</name>
</gene>